<reference evidence="2 4" key="1">
    <citation type="journal article" date="2021" name="Mol. Ecol.">
        <title>Polar bear-adapted Ursidibacter maritimus are remarkably conserved after generations in captivity.</title>
        <authorList>
            <person name="Espinosa-Gongora C."/>
            <person name="Hansen M.J."/>
            <person name="Bertelsen M.F."/>
            <person name="Bojesen A.M."/>
        </authorList>
    </citation>
    <scope>NUCLEOTIDE SEQUENCE</scope>
    <source>
        <strain evidence="2">Pb43105x</strain>
        <strain evidence="1 4">Pb43106</strain>
    </source>
</reference>
<gene>
    <name evidence="1" type="ORF">HT657_07805</name>
    <name evidence="2" type="ORF">HT672_03285</name>
</gene>
<proteinExistence type="predicted"/>
<dbReference type="Proteomes" id="UP001196379">
    <property type="component" value="Unassembled WGS sequence"/>
</dbReference>
<keyword evidence="4" id="KW-1185">Reference proteome</keyword>
<evidence type="ECO:0000313" key="3">
    <source>
        <dbReference type="Proteomes" id="UP000732858"/>
    </source>
</evidence>
<protein>
    <submittedName>
        <fullName evidence="2">Uncharacterized protein</fullName>
    </submittedName>
</protein>
<evidence type="ECO:0000313" key="4">
    <source>
        <dbReference type="Proteomes" id="UP001196379"/>
    </source>
</evidence>
<organism evidence="2 3">
    <name type="scientific">Ursidibacter maritimus</name>
    <dbReference type="NCBI Taxonomy" id="1331689"/>
    <lineage>
        <taxon>Bacteria</taxon>
        <taxon>Pseudomonadati</taxon>
        <taxon>Pseudomonadota</taxon>
        <taxon>Gammaproteobacteria</taxon>
        <taxon>Pasteurellales</taxon>
        <taxon>Pasteurellaceae</taxon>
        <taxon>Ursidibacter</taxon>
    </lineage>
</organism>
<sequence>MSHSKSAYSIDIPKEKLPSDIIYWGLSHIYMDTISAVIAEKQLFQTVDSFFAFVRNQRLYVVRESEDQCLSLFLLDIDLQSETLVDDLFEIAHRICDKYEKLYLRSPFFDYFFIRLELGTHRINVQCLAKETLDVLDFLLKLCRFFSRQKYPNII</sequence>
<dbReference type="EMBL" id="JABULY010000004">
    <property type="protein sequence ID" value="MBV6532035.1"/>
    <property type="molecule type" value="Genomic_DNA"/>
</dbReference>
<accession>A0A949T5D9</accession>
<dbReference type="RefSeq" id="WP_157403582.1">
    <property type="nucleotide sequence ID" value="NZ_JABULY010000004.1"/>
</dbReference>
<dbReference type="Proteomes" id="UP000732858">
    <property type="component" value="Unassembled WGS sequence"/>
</dbReference>
<evidence type="ECO:0000313" key="1">
    <source>
        <dbReference type="EMBL" id="MBV6532035.1"/>
    </source>
</evidence>
<dbReference type="AlphaFoldDB" id="A0A949T5D9"/>
<name>A0A949T5D9_9PAST</name>
<comment type="caution">
    <text evidence="2">The sequence shown here is derived from an EMBL/GenBank/DDBJ whole genome shotgun (WGS) entry which is preliminary data.</text>
</comment>
<dbReference type="EMBL" id="JABUMC010000004">
    <property type="protein sequence ID" value="MBV6546323.1"/>
    <property type="molecule type" value="Genomic_DNA"/>
</dbReference>
<evidence type="ECO:0000313" key="2">
    <source>
        <dbReference type="EMBL" id="MBV6546323.1"/>
    </source>
</evidence>
<dbReference type="GeneID" id="65549490"/>